<evidence type="ECO:0008006" key="3">
    <source>
        <dbReference type="Google" id="ProtNLM"/>
    </source>
</evidence>
<evidence type="ECO:0000313" key="1">
    <source>
        <dbReference type="EMBL" id="UOQ92367.1"/>
    </source>
</evidence>
<sequence length="82" mass="9666">MYTRPLDVAKEESQVQAYLHRKKSYKEFCGRQQVASSTSSHHNQLVLFSVHKLFHEQNSLWGPEKPSNEEIHRLSFGDFLNY</sequence>
<dbReference type="EMBL" id="CP095074">
    <property type="protein sequence ID" value="UOQ92367.1"/>
    <property type="molecule type" value="Genomic_DNA"/>
</dbReference>
<organism evidence="1 2">
    <name type="scientific">Halobacillus shinanisalinarum</name>
    <dbReference type="NCBI Taxonomy" id="2932258"/>
    <lineage>
        <taxon>Bacteria</taxon>
        <taxon>Bacillati</taxon>
        <taxon>Bacillota</taxon>
        <taxon>Bacilli</taxon>
        <taxon>Bacillales</taxon>
        <taxon>Bacillaceae</taxon>
        <taxon>Halobacillus</taxon>
    </lineage>
</organism>
<protein>
    <recommendedName>
        <fullName evidence="3">Transposase</fullName>
    </recommendedName>
</protein>
<reference evidence="1 2" key="1">
    <citation type="submission" date="2022-04" db="EMBL/GenBank/DDBJ databases">
        <title>Halobacillus sp. isolated from saltern.</title>
        <authorList>
            <person name="Won M."/>
            <person name="Lee C.-M."/>
            <person name="Woen H.-Y."/>
            <person name="Kwon S.-W."/>
        </authorList>
    </citation>
    <scope>NUCLEOTIDE SEQUENCE [LARGE SCALE GENOMIC DNA]</scope>
    <source>
        <strain evidence="1 2">SSTM10-2</strain>
    </source>
</reference>
<accession>A0ABY4GW27</accession>
<name>A0ABY4GW27_9BACI</name>
<evidence type="ECO:0000313" key="2">
    <source>
        <dbReference type="Proteomes" id="UP000831880"/>
    </source>
</evidence>
<dbReference type="RefSeq" id="WP_244751977.1">
    <property type="nucleotide sequence ID" value="NZ_CP095074.1"/>
</dbReference>
<gene>
    <name evidence="1" type="ORF">MUO14_18120</name>
</gene>
<keyword evidence="2" id="KW-1185">Reference proteome</keyword>
<proteinExistence type="predicted"/>
<dbReference type="Proteomes" id="UP000831880">
    <property type="component" value="Chromosome"/>
</dbReference>